<name>A0A0U5G5S0_ASPCI</name>
<dbReference type="AlphaFoldDB" id="A0A0U5G5S0"/>
<dbReference type="OrthoDB" id="10476264at2759"/>
<reference evidence="3" key="1">
    <citation type="journal article" date="2016" name="Genome Announc.">
        <title>Draft genome sequences of fungus Aspergillus calidoustus.</title>
        <authorList>
            <person name="Horn F."/>
            <person name="Linde J."/>
            <person name="Mattern D.J."/>
            <person name="Walther G."/>
            <person name="Guthke R."/>
            <person name="Scherlach K."/>
            <person name="Martin K."/>
            <person name="Brakhage A.A."/>
            <person name="Petzke L."/>
            <person name="Valiante V."/>
        </authorList>
    </citation>
    <scope>NUCLEOTIDE SEQUENCE [LARGE SCALE GENOMIC DNA]</scope>
    <source>
        <strain evidence="3">SF006504</strain>
    </source>
</reference>
<gene>
    <name evidence="2" type="ORF">ASPCAL10252</name>
</gene>
<organism evidence="2 3">
    <name type="scientific">Aspergillus calidoustus</name>
    <dbReference type="NCBI Taxonomy" id="454130"/>
    <lineage>
        <taxon>Eukaryota</taxon>
        <taxon>Fungi</taxon>
        <taxon>Dikarya</taxon>
        <taxon>Ascomycota</taxon>
        <taxon>Pezizomycotina</taxon>
        <taxon>Eurotiomycetes</taxon>
        <taxon>Eurotiomycetidae</taxon>
        <taxon>Eurotiales</taxon>
        <taxon>Aspergillaceae</taxon>
        <taxon>Aspergillus</taxon>
        <taxon>Aspergillus subgen. Nidulantes</taxon>
    </lineage>
</organism>
<feature type="region of interest" description="Disordered" evidence="1">
    <location>
        <begin position="115"/>
        <end position="144"/>
    </location>
</feature>
<feature type="region of interest" description="Disordered" evidence="1">
    <location>
        <begin position="76"/>
        <end position="95"/>
    </location>
</feature>
<feature type="compositionally biased region" description="Basic and acidic residues" evidence="1">
    <location>
        <begin position="121"/>
        <end position="137"/>
    </location>
</feature>
<dbReference type="EMBL" id="CDMC01000008">
    <property type="protein sequence ID" value="CEL07088.1"/>
    <property type="molecule type" value="Genomic_DNA"/>
</dbReference>
<evidence type="ECO:0000313" key="2">
    <source>
        <dbReference type="EMBL" id="CEL07088.1"/>
    </source>
</evidence>
<keyword evidence="3" id="KW-1185">Reference proteome</keyword>
<feature type="region of interest" description="Disordered" evidence="1">
    <location>
        <begin position="229"/>
        <end position="251"/>
    </location>
</feature>
<sequence length="251" mass="28415">MSSHSEHPHAKIHGFEGSIIPRRVTTTHREESLRWRPSVEQKLLARHVMAHIRQYLKGRCKHVTIFADRSLIRSAPMEHRPEPSDSSSPDEELLSAPPFTAIGLSMPSISWLNQQLESDGDDRPDMGGEKDSQREQPQDTGDALCQTKFRGSTLAPRARPRRMAARSRGIPYIDFTAEAPKLKRQLEHARSRRQALGRAGQRSSGEYMALSREIEGLLALVTPSRSLRQPMKRRRLKRQFPVGVHSKAPAD</sequence>
<evidence type="ECO:0000313" key="3">
    <source>
        <dbReference type="Proteomes" id="UP000054771"/>
    </source>
</evidence>
<dbReference type="Proteomes" id="UP000054771">
    <property type="component" value="Unassembled WGS sequence"/>
</dbReference>
<proteinExistence type="predicted"/>
<feature type="region of interest" description="Disordered" evidence="1">
    <location>
        <begin position="1"/>
        <end position="29"/>
    </location>
</feature>
<evidence type="ECO:0000256" key="1">
    <source>
        <dbReference type="SAM" id="MobiDB-lite"/>
    </source>
</evidence>
<protein>
    <submittedName>
        <fullName evidence="2">Uncharacterized protein</fullName>
    </submittedName>
</protein>
<accession>A0A0U5G5S0</accession>